<gene>
    <name evidence="5" type="primary">rimI</name>
    <name evidence="5" type="ORF">J3U87_15780</name>
</gene>
<keyword evidence="6" id="KW-1185">Reference proteome</keyword>
<dbReference type="GO" id="GO:0005840">
    <property type="term" value="C:ribosome"/>
    <property type="evidence" value="ECO:0007669"/>
    <property type="project" value="UniProtKB-KW"/>
</dbReference>
<dbReference type="EC" id="2.3.1.266" evidence="3"/>
<dbReference type="GO" id="GO:0005737">
    <property type="term" value="C:cytoplasm"/>
    <property type="evidence" value="ECO:0007669"/>
    <property type="project" value="UniProtKB-SubCell"/>
</dbReference>
<evidence type="ECO:0000256" key="3">
    <source>
        <dbReference type="RuleBase" id="RU363094"/>
    </source>
</evidence>
<dbReference type="SUPFAM" id="SSF55729">
    <property type="entry name" value="Acyl-CoA N-acyltransferases (Nat)"/>
    <property type="match status" value="1"/>
</dbReference>
<keyword evidence="5" id="KW-0687">Ribonucleoprotein</keyword>
<accession>A0A8A4TXI2</accession>
<sequence>MKLVEGIDAAAFAGVESAAFRDPWTSADFGSQPHRLGLALFDGDRCISYVYGQCLLDEAEIFRIGTHPEQRRRGLAARILAAFVDRVRSQGASCVLLEVSSENRGAVAFYERTGFREVGRRRDYYASGEDALLMRRDI</sequence>
<evidence type="ECO:0000256" key="2">
    <source>
        <dbReference type="ARBA" id="ARBA00023315"/>
    </source>
</evidence>
<keyword evidence="3" id="KW-0963">Cytoplasm</keyword>
<feature type="domain" description="N-acetyltransferase" evidence="4">
    <location>
        <begin position="1"/>
        <end position="138"/>
    </location>
</feature>
<dbReference type="InterPro" id="IPR006464">
    <property type="entry name" value="AcTrfase_RimI/Ard1"/>
</dbReference>
<comment type="function">
    <text evidence="3">Acetylates the N-terminal alanine of ribosomal protein bS18.</text>
</comment>
<proteinExistence type="inferred from homology"/>
<dbReference type="Pfam" id="PF00583">
    <property type="entry name" value="Acetyltransf_1"/>
    <property type="match status" value="1"/>
</dbReference>
<evidence type="ECO:0000313" key="5">
    <source>
        <dbReference type="EMBL" id="QTD53908.1"/>
    </source>
</evidence>
<keyword evidence="1" id="KW-0808">Transferase</keyword>
<protein>
    <recommendedName>
        <fullName evidence="3">[Ribosomal protein bS18]-alanine N-acetyltransferase</fullName>
        <ecNumber evidence="3">2.3.1.266</ecNumber>
    </recommendedName>
</protein>
<name>A0A8A4TXI2_SULCO</name>
<dbReference type="PANTHER" id="PTHR43877">
    <property type="entry name" value="AMINOALKYLPHOSPHONATE N-ACETYLTRANSFERASE-RELATED-RELATED"/>
    <property type="match status" value="1"/>
</dbReference>
<comment type="catalytic activity">
    <reaction evidence="3">
        <text>N-terminal L-alanyl-[ribosomal protein bS18] + acetyl-CoA = N-terminal N(alpha)-acetyl-L-alanyl-[ribosomal protein bS18] + CoA + H(+)</text>
        <dbReference type="Rhea" id="RHEA:43756"/>
        <dbReference type="Rhea" id="RHEA-COMP:10676"/>
        <dbReference type="Rhea" id="RHEA-COMP:10677"/>
        <dbReference type="ChEBI" id="CHEBI:15378"/>
        <dbReference type="ChEBI" id="CHEBI:57287"/>
        <dbReference type="ChEBI" id="CHEBI:57288"/>
        <dbReference type="ChEBI" id="CHEBI:64718"/>
        <dbReference type="ChEBI" id="CHEBI:83683"/>
        <dbReference type="EC" id="2.3.1.266"/>
    </reaction>
</comment>
<keyword evidence="5" id="KW-0689">Ribosomal protein</keyword>
<dbReference type="CDD" id="cd04301">
    <property type="entry name" value="NAT_SF"/>
    <property type="match status" value="1"/>
</dbReference>
<comment type="similarity">
    <text evidence="3">Belongs to the acetyltransferase family. RimI subfamily.</text>
</comment>
<dbReference type="InterPro" id="IPR016181">
    <property type="entry name" value="Acyl_CoA_acyltransferase"/>
</dbReference>
<keyword evidence="2" id="KW-0012">Acyltransferase</keyword>
<evidence type="ECO:0000313" key="6">
    <source>
        <dbReference type="Proteomes" id="UP000663929"/>
    </source>
</evidence>
<comment type="subcellular location">
    <subcellularLocation>
        <location evidence="3">Cytoplasm</location>
    </subcellularLocation>
</comment>
<dbReference type="RefSeq" id="WP_237384008.1">
    <property type="nucleotide sequence ID" value="NZ_CP071793.1"/>
</dbReference>
<evidence type="ECO:0000256" key="1">
    <source>
        <dbReference type="ARBA" id="ARBA00022679"/>
    </source>
</evidence>
<dbReference type="NCBIfam" id="TIGR01575">
    <property type="entry name" value="rimI"/>
    <property type="match status" value="1"/>
</dbReference>
<dbReference type="Proteomes" id="UP000663929">
    <property type="component" value="Chromosome"/>
</dbReference>
<organism evidence="5 6">
    <name type="scientific">Sulfidibacter corallicola</name>
    <dbReference type="NCBI Taxonomy" id="2818388"/>
    <lineage>
        <taxon>Bacteria</taxon>
        <taxon>Pseudomonadati</taxon>
        <taxon>Acidobacteriota</taxon>
        <taxon>Holophagae</taxon>
        <taxon>Acanthopleuribacterales</taxon>
        <taxon>Acanthopleuribacteraceae</taxon>
        <taxon>Sulfidibacter</taxon>
    </lineage>
</organism>
<dbReference type="InterPro" id="IPR050832">
    <property type="entry name" value="Bact_Acetyltransf"/>
</dbReference>
<dbReference type="PROSITE" id="PS51186">
    <property type="entry name" value="GNAT"/>
    <property type="match status" value="1"/>
</dbReference>
<reference evidence="5" key="1">
    <citation type="submission" date="2021-03" db="EMBL/GenBank/DDBJ databases">
        <title>Acanthopleuribacteraceae sp. M133.</title>
        <authorList>
            <person name="Wang G."/>
        </authorList>
    </citation>
    <scope>NUCLEOTIDE SEQUENCE</scope>
    <source>
        <strain evidence="5">M133</strain>
    </source>
</reference>
<dbReference type="AlphaFoldDB" id="A0A8A4TXI2"/>
<dbReference type="EMBL" id="CP071793">
    <property type="protein sequence ID" value="QTD53908.1"/>
    <property type="molecule type" value="Genomic_DNA"/>
</dbReference>
<dbReference type="KEGG" id="scor:J3U87_15780"/>
<dbReference type="GO" id="GO:0008999">
    <property type="term" value="F:protein-N-terminal-alanine acetyltransferase activity"/>
    <property type="evidence" value="ECO:0007669"/>
    <property type="project" value="UniProtKB-EC"/>
</dbReference>
<evidence type="ECO:0000259" key="4">
    <source>
        <dbReference type="PROSITE" id="PS51186"/>
    </source>
</evidence>
<dbReference type="Gene3D" id="3.40.630.30">
    <property type="match status" value="1"/>
</dbReference>
<dbReference type="InterPro" id="IPR000182">
    <property type="entry name" value="GNAT_dom"/>
</dbReference>